<keyword evidence="2" id="KW-1185">Reference proteome</keyword>
<sequence>MKNFNRKYTLFSLCGLNCGLCVMHLDNYCPGCGGGEGNQGCAIARCSRQHGQPEFCHLCGEYPCKKYEGIDAFDSFVTHRNQLKDMDKVRKMGIDAYLAELSEKKEILKSLLANYNDGRRKSFFCIAVNLLELQDIKTVMEQIATETAEGTISGTTSGTTSERTTLALKEKAAHAVSLFQAMADKRSLVLKLNKKPG</sequence>
<dbReference type="OrthoDB" id="5419848at2"/>
<dbReference type="AlphaFoldDB" id="A0A1V4SF31"/>
<reference evidence="1 2" key="1">
    <citation type="submission" date="2017-03" db="EMBL/GenBank/DDBJ databases">
        <title>Genome sequence of Clostridium hungatei DSM 14427.</title>
        <authorList>
            <person name="Poehlein A."/>
            <person name="Daniel R."/>
        </authorList>
    </citation>
    <scope>NUCLEOTIDE SEQUENCE [LARGE SCALE GENOMIC DNA]</scope>
    <source>
        <strain evidence="1 2">DSM 14427</strain>
    </source>
</reference>
<dbReference type="EMBL" id="MZGX01000034">
    <property type="protein sequence ID" value="OPX42126.1"/>
    <property type="molecule type" value="Genomic_DNA"/>
</dbReference>
<comment type="caution">
    <text evidence="1">The sequence shown here is derived from an EMBL/GenBank/DDBJ whole genome shotgun (WGS) entry which is preliminary data.</text>
</comment>
<evidence type="ECO:0008006" key="3">
    <source>
        <dbReference type="Google" id="ProtNLM"/>
    </source>
</evidence>
<gene>
    <name evidence="1" type="ORF">CLHUN_40320</name>
</gene>
<protein>
    <recommendedName>
        <fullName evidence="3">DUF3795 domain-containing protein</fullName>
    </recommendedName>
</protein>
<proteinExistence type="predicted"/>
<evidence type="ECO:0000313" key="2">
    <source>
        <dbReference type="Proteomes" id="UP000191554"/>
    </source>
</evidence>
<dbReference type="Proteomes" id="UP000191554">
    <property type="component" value="Unassembled WGS sequence"/>
</dbReference>
<name>A0A1V4SF31_RUMHU</name>
<evidence type="ECO:0000313" key="1">
    <source>
        <dbReference type="EMBL" id="OPX42126.1"/>
    </source>
</evidence>
<dbReference type="RefSeq" id="WP_080066490.1">
    <property type="nucleotide sequence ID" value="NZ_MZGX01000034.1"/>
</dbReference>
<accession>A0A1V4SF31</accession>
<dbReference type="STRING" id="48256.CLHUN_40320"/>
<organism evidence="1 2">
    <name type="scientific">Ruminiclostridium hungatei</name>
    <name type="common">Clostridium hungatei</name>
    <dbReference type="NCBI Taxonomy" id="48256"/>
    <lineage>
        <taxon>Bacteria</taxon>
        <taxon>Bacillati</taxon>
        <taxon>Bacillota</taxon>
        <taxon>Clostridia</taxon>
        <taxon>Eubacteriales</taxon>
        <taxon>Oscillospiraceae</taxon>
        <taxon>Ruminiclostridium</taxon>
    </lineage>
</organism>